<dbReference type="PANTHER" id="PTHR21600">
    <property type="entry name" value="MITOCHONDRIAL RNA PSEUDOURIDINE SYNTHASE"/>
    <property type="match status" value="1"/>
</dbReference>
<evidence type="ECO:0000313" key="3">
    <source>
        <dbReference type="Proteomes" id="UP000183365"/>
    </source>
</evidence>
<dbReference type="PANTHER" id="PTHR21600:SF42">
    <property type="entry name" value="TRNA PSEUDOURIDINE(31) SYNTHASE"/>
    <property type="match status" value="1"/>
</dbReference>
<dbReference type="SUPFAM" id="SSF55120">
    <property type="entry name" value="Pseudouridine synthase"/>
    <property type="match status" value="1"/>
</dbReference>
<organism evidence="2 3">
    <name type="scientific">Hanseniaspora guilliermondii</name>
    <dbReference type="NCBI Taxonomy" id="56406"/>
    <lineage>
        <taxon>Eukaryota</taxon>
        <taxon>Fungi</taxon>
        <taxon>Dikarya</taxon>
        <taxon>Ascomycota</taxon>
        <taxon>Saccharomycotina</taxon>
        <taxon>Saccharomycetes</taxon>
        <taxon>Saccharomycodales</taxon>
        <taxon>Saccharomycodaceae</taxon>
        <taxon>Hanseniaspora</taxon>
    </lineage>
</organism>
<dbReference type="InterPro" id="IPR020103">
    <property type="entry name" value="PsdUridine_synth_cat_dom_sf"/>
</dbReference>
<reference evidence="3" key="1">
    <citation type="submission" date="2016-11" db="EMBL/GenBank/DDBJ databases">
        <authorList>
            <person name="Guldener U."/>
        </authorList>
    </citation>
    <scope>NUCLEOTIDE SEQUENCE [LARGE SCALE GENOMIC DNA]</scope>
</reference>
<dbReference type="VEuPathDB" id="FungiDB:HGUI_03227"/>
<dbReference type="Gene3D" id="3.30.2350.10">
    <property type="entry name" value="Pseudouridine synthase"/>
    <property type="match status" value="1"/>
</dbReference>
<gene>
    <name evidence="2" type="ORF">HGUI_03227</name>
</gene>
<evidence type="ECO:0000259" key="1">
    <source>
        <dbReference type="Pfam" id="PF00849"/>
    </source>
</evidence>
<sequence length="455" mass="53176">MMKYTTKLMIYTPSSNKIISTKAPQVVFENGFRKIKPHYETRTCAIKGRFFNRTLVDILTSEFRSKTEEEYIKDIFQGKYKIYVHYKNADIIEKLKEDSNFTNEICDPQQILTYRFKQNDAYSIAYHKHEPFCLQWSEDEVTDFSKNMICGMDILANKDDYIVIDKPGGIIVHPSASYYDNSITNILFHGTGKKFYSTFRLDKVTSGVLALGKSSEGAKKFHENIKNKNCFKYYLAKTKGKFPGTAINLTKFMDMCDNKNAKGNEEVDFPMETAVIERSPIYQIDTKTSFRHGFTEPKEAESHFQLIAYNKSKNESLVLCRPITGRQHQLRIHLMRLNHAIPGDFIYDIEKSYYPKKITFIKDVLDHKEQYPDITLLKDKFDEFRSEFVDLLNDNSDGVPIPCSECGQDEFTEPPVEEMKIFLHSFRYRIVEEDLSKPDLCFQTKLPHWAFEFLE</sequence>
<dbReference type="InterPro" id="IPR006145">
    <property type="entry name" value="PsdUridine_synth_RsuA/RluA"/>
</dbReference>
<proteinExistence type="predicted"/>
<dbReference type="Pfam" id="PF00849">
    <property type="entry name" value="PseudoU_synth_2"/>
    <property type="match status" value="1"/>
</dbReference>
<dbReference type="GO" id="GO:0009982">
    <property type="term" value="F:pseudouridine synthase activity"/>
    <property type="evidence" value="ECO:0007669"/>
    <property type="project" value="InterPro"/>
</dbReference>
<dbReference type="GO" id="GO:0003723">
    <property type="term" value="F:RNA binding"/>
    <property type="evidence" value="ECO:0007669"/>
    <property type="project" value="InterPro"/>
</dbReference>
<evidence type="ECO:0000313" key="2">
    <source>
        <dbReference type="EMBL" id="SGZ41027.1"/>
    </source>
</evidence>
<dbReference type="EMBL" id="FQNF01000074">
    <property type="protein sequence ID" value="SGZ41027.1"/>
    <property type="molecule type" value="Genomic_DNA"/>
</dbReference>
<protein>
    <submittedName>
        <fullName evidence="2">Related to tRNA pseudouridine(31) synthase</fullName>
    </submittedName>
</protein>
<dbReference type="Proteomes" id="UP000183365">
    <property type="component" value="Unassembled WGS sequence"/>
</dbReference>
<dbReference type="AlphaFoldDB" id="A0A1L0B7G0"/>
<name>A0A1L0B7G0_9ASCO</name>
<dbReference type="GO" id="GO:0000455">
    <property type="term" value="P:enzyme-directed rRNA pseudouridine synthesis"/>
    <property type="evidence" value="ECO:0007669"/>
    <property type="project" value="TreeGrafter"/>
</dbReference>
<accession>A0A1L0B7G0</accession>
<dbReference type="OrthoDB" id="424794at2759"/>
<feature type="domain" description="Pseudouridine synthase RsuA/RluA-like" evidence="1">
    <location>
        <begin position="160"/>
        <end position="334"/>
    </location>
</feature>
<dbReference type="InterPro" id="IPR050188">
    <property type="entry name" value="RluA_PseudoU_synthase"/>
</dbReference>
<keyword evidence="3" id="KW-1185">Reference proteome</keyword>